<dbReference type="InterPro" id="IPR001810">
    <property type="entry name" value="F-box_dom"/>
</dbReference>
<gene>
    <name evidence="2" type="ORF">GFSPODELE1_LOCUS10230</name>
</gene>
<feature type="domain" description="F-box" evidence="1">
    <location>
        <begin position="14"/>
        <end position="63"/>
    </location>
</feature>
<dbReference type="InterPro" id="IPR036047">
    <property type="entry name" value="F-box-like_dom_sf"/>
</dbReference>
<dbReference type="Proteomes" id="UP001497453">
    <property type="component" value="Chromosome 8"/>
</dbReference>
<dbReference type="SUPFAM" id="SSF81383">
    <property type="entry name" value="F-box domain"/>
    <property type="match status" value="1"/>
</dbReference>
<evidence type="ECO:0000313" key="2">
    <source>
        <dbReference type="EMBL" id="CAL1715447.1"/>
    </source>
</evidence>
<keyword evidence="3" id="KW-1185">Reference proteome</keyword>
<dbReference type="CDD" id="cd09917">
    <property type="entry name" value="F-box_SF"/>
    <property type="match status" value="1"/>
</dbReference>
<dbReference type="Pfam" id="PF12937">
    <property type="entry name" value="F-box-like"/>
    <property type="match status" value="1"/>
</dbReference>
<evidence type="ECO:0000313" key="3">
    <source>
        <dbReference type="Proteomes" id="UP001497453"/>
    </source>
</evidence>
<organism evidence="2 3">
    <name type="scientific">Somion occarium</name>
    <dbReference type="NCBI Taxonomy" id="3059160"/>
    <lineage>
        <taxon>Eukaryota</taxon>
        <taxon>Fungi</taxon>
        <taxon>Dikarya</taxon>
        <taxon>Basidiomycota</taxon>
        <taxon>Agaricomycotina</taxon>
        <taxon>Agaricomycetes</taxon>
        <taxon>Polyporales</taxon>
        <taxon>Cerrenaceae</taxon>
        <taxon>Somion</taxon>
    </lineage>
</organism>
<reference evidence="3" key="1">
    <citation type="submission" date="2024-04" db="EMBL/GenBank/DDBJ databases">
        <authorList>
            <person name="Shaw F."/>
            <person name="Minotto A."/>
        </authorList>
    </citation>
    <scope>NUCLEOTIDE SEQUENCE [LARGE SCALE GENOMIC DNA]</scope>
</reference>
<accession>A0ABP1E7A5</accession>
<evidence type="ECO:0000259" key="1">
    <source>
        <dbReference type="PROSITE" id="PS50181"/>
    </source>
</evidence>
<dbReference type="PROSITE" id="PS50181">
    <property type="entry name" value="FBOX"/>
    <property type="match status" value="1"/>
</dbReference>
<name>A0ABP1E7A5_9APHY</name>
<dbReference type="EMBL" id="OZ037951">
    <property type="protein sequence ID" value="CAL1715447.1"/>
    <property type="molecule type" value="Genomic_DNA"/>
</dbReference>
<dbReference type="Gene3D" id="1.20.1280.50">
    <property type="match status" value="1"/>
</dbReference>
<sequence length="281" mass="31924">MIMPSDHHCQYKARVTGDDLPNELLLEIYPLLPLKGLIAARGVSRRWRSLVTEADLKPARRRLLELYLEVIKCPAFLATRADIVPHLKPFDRKAYLGHISEAAQPPEEFEMWVNEWPARAAIGWVWPGLNCEVHEGETNAVKRHDFMNTLGHHPPYIKTVTYHKRKSEMSQAQTIFHATTFLPAGIAIPHVDDISWGDADDDVMVSVEVTAVCVAKSEEVGPEWLVLDGRRGGEQMQGFVYKGGYGMTAGDIISEGWIEYLERELLREEQWLKEKVPTECP</sequence>
<protein>
    <recommendedName>
        <fullName evidence="1">F-box domain-containing protein</fullName>
    </recommendedName>
</protein>
<proteinExistence type="predicted"/>